<name>A0A151TXX7_CAJCA</name>
<organism evidence="1 2">
    <name type="scientific">Cajanus cajan</name>
    <name type="common">Pigeon pea</name>
    <name type="synonym">Cajanus indicus</name>
    <dbReference type="NCBI Taxonomy" id="3821"/>
    <lineage>
        <taxon>Eukaryota</taxon>
        <taxon>Viridiplantae</taxon>
        <taxon>Streptophyta</taxon>
        <taxon>Embryophyta</taxon>
        <taxon>Tracheophyta</taxon>
        <taxon>Spermatophyta</taxon>
        <taxon>Magnoliopsida</taxon>
        <taxon>eudicotyledons</taxon>
        <taxon>Gunneridae</taxon>
        <taxon>Pentapetalae</taxon>
        <taxon>rosids</taxon>
        <taxon>fabids</taxon>
        <taxon>Fabales</taxon>
        <taxon>Fabaceae</taxon>
        <taxon>Papilionoideae</taxon>
        <taxon>50 kb inversion clade</taxon>
        <taxon>NPAAA clade</taxon>
        <taxon>indigoferoid/millettioid clade</taxon>
        <taxon>Phaseoleae</taxon>
        <taxon>Cajanus</taxon>
    </lineage>
</organism>
<accession>A0A151TXX7</accession>
<evidence type="ECO:0000313" key="2">
    <source>
        <dbReference type="Proteomes" id="UP000075243"/>
    </source>
</evidence>
<dbReference type="AlphaFoldDB" id="A0A151TXX7"/>
<reference evidence="1 2" key="1">
    <citation type="journal article" date="2012" name="Nat. Biotechnol.">
        <title>Draft genome sequence of pigeonpea (Cajanus cajan), an orphan legume crop of resource-poor farmers.</title>
        <authorList>
            <person name="Varshney R.K."/>
            <person name="Chen W."/>
            <person name="Li Y."/>
            <person name="Bharti A.K."/>
            <person name="Saxena R.K."/>
            <person name="Schlueter J.A."/>
            <person name="Donoghue M.T."/>
            <person name="Azam S."/>
            <person name="Fan G."/>
            <person name="Whaley A.M."/>
            <person name="Farmer A.D."/>
            <person name="Sheridan J."/>
            <person name="Iwata A."/>
            <person name="Tuteja R."/>
            <person name="Penmetsa R.V."/>
            <person name="Wu W."/>
            <person name="Upadhyaya H.D."/>
            <person name="Yang S.P."/>
            <person name="Shah T."/>
            <person name="Saxena K.B."/>
            <person name="Michael T."/>
            <person name="McCombie W.R."/>
            <person name="Yang B."/>
            <person name="Zhang G."/>
            <person name="Yang H."/>
            <person name="Wang J."/>
            <person name="Spillane C."/>
            <person name="Cook D.R."/>
            <person name="May G.D."/>
            <person name="Xu X."/>
            <person name="Jackson S.A."/>
        </authorList>
    </citation>
    <scope>NUCLEOTIDE SEQUENCE [LARGE SCALE GENOMIC DNA]</scope>
    <source>
        <strain evidence="2">cv. Asha</strain>
    </source>
</reference>
<protein>
    <submittedName>
        <fullName evidence="1">Uncharacterized protein</fullName>
    </submittedName>
</protein>
<dbReference type="EMBL" id="CM003605">
    <property type="protein sequence ID" value="KYP71895.1"/>
    <property type="molecule type" value="Genomic_DNA"/>
</dbReference>
<proteinExistence type="predicted"/>
<sequence length="74" mass="8043">VKNPPTLLCAKILICGAHVLHTIPLFDSLSNESLLEEVFCFFRTQKKEKPDCSNPIAISVKSSSLSVTSLPNAT</sequence>
<feature type="non-terminal residue" evidence="1">
    <location>
        <position position="1"/>
    </location>
</feature>
<keyword evidence="2" id="KW-1185">Reference proteome</keyword>
<dbReference type="Gramene" id="C.cajan_10857.t">
    <property type="protein sequence ID" value="C.cajan_10857.t.cds1"/>
    <property type="gene ID" value="C.cajan_10857"/>
</dbReference>
<dbReference type="Proteomes" id="UP000075243">
    <property type="component" value="Chromosome 3"/>
</dbReference>
<evidence type="ECO:0000313" key="1">
    <source>
        <dbReference type="EMBL" id="KYP71895.1"/>
    </source>
</evidence>
<gene>
    <name evidence="1" type="ORF">KK1_011174</name>
</gene>